<feature type="transmembrane region" description="Helical" evidence="14">
    <location>
        <begin position="12"/>
        <end position="29"/>
    </location>
</feature>
<accession>A0A3P3ZS50</accession>
<name>A0A3P3ZS50_9ZZZZ</name>
<evidence type="ECO:0000256" key="12">
    <source>
        <dbReference type="ARBA" id="ARBA00023186"/>
    </source>
</evidence>
<evidence type="ECO:0000256" key="7">
    <source>
        <dbReference type="ARBA" id="ARBA00022982"/>
    </source>
</evidence>
<evidence type="ECO:0000313" key="15">
    <source>
        <dbReference type="EMBL" id="VAY89534.1"/>
    </source>
</evidence>
<dbReference type="InterPro" id="IPR023380">
    <property type="entry name" value="DsbB-like_sf"/>
</dbReference>
<dbReference type="InterPro" id="IPR050183">
    <property type="entry name" value="DsbB"/>
</dbReference>
<dbReference type="SUPFAM" id="SSF158442">
    <property type="entry name" value="DsbB-like"/>
    <property type="match status" value="1"/>
</dbReference>
<keyword evidence="12" id="KW-0143">Chaperone</keyword>
<dbReference type="GO" id="GO:0005886">
    <property type="term" value="C:plasma membrane"/>
    <property type="evidence" value="ECO:0007669"/>
    <property type="project" value="UniProtKB-SubCell"/>
</dbReference>
<evidence type="ECO:0000256" key="14">
    <source>
        <dbReference type="SAM" id="Phobius"/>
    </source>
</evidence>
<keyword evidence="9" id="KW-0560">Oxidoreductase</keyword>
<keyword evidence="4" id="KW-1003">Cell membrane</keyword>
<keyword evidence="5" id="KW-0997">Cell inner membrane</keyword>
<evidence type="ECO:0000256" key="8">
    <source>
        <dbReference type="ARBA" id="ARBA00022989"/>
    </source>
</evidence>
<keyword evidence="7" id="KW-0249">Electron transport</keyword>
<keyword evidence="10 14" id="KW-0472">Membrane</keyword>
<evidence type="ECO:0000256" key="11">
    <source>
        <dbReference type="ARBA" id="ARBA00023157"/>
    </source>
</evidence>
<feature type="transmembrane region" description="Helical" evidence="14">
    <location>
        <begin position="41"/>
        <end position="59"/>
    </location>
</feature>
<protein>
    <submittedName>
        <fullName evidence="15">Disulfide bond formation protein B</fullName>
    </submittedName>
</protein>
<dbReference type="AlphaFoldDB" id="A0A3P3ZS50"/>
<dbReference type="InterPro" id="IPR003752">
    <property type="entry name" value="DiS_bond_form_DsbB/BdbC"/>
</dbReference>
<evidence type="ECO:0000256" key="10">
    <source>
        <dbReference type="ARBA" id="ARBA00023136"/>
    </source>
</evidence>
<reference evidence="15" key="1">
    <citation type="submission" date="2018-10" db="EMBL/GenBank/DDBJ databases">
        <authorList>
            <person name="Plewniak F."/>
        </authorList>
    </citation>
    <scope>NUCLEOTIDE SEQUENCE</scope>
</reference>
<dbReference type="EMBL" id="UOYP01000673">
    <property type="protein sequence ID" value="VAY89534.1"/>
    <property type="molecule type" value="Genomic_DNA"/>
</dbReference>
<keyword evidence="11" id="KW-1015">Disulfide bond</keyword>
<dbReference type="InterPro" id="IPR022920">
    <property type="entry name" value="Disulphide_bond_form_DsbB"/>
</dbReference>
<dbReference type="GO" id="GO:0006457">
    <property type="term" value="P:protein folding"/>
    <property type="evidence" value="ECO:0007669"/>
    <property type="project" value="InterPro"/>
</dbReference>
<proteinExistence type="inferred from homology"/>
<dbReference type="Pfam" id="PF02600">
    <property type="entry name" value="DsbB"/>
    <property type="match status" value="1"/>
</dbReference>
<comment type="similarity">
    <text evidence="2">Belongs to the DsbB family.</text>
</comment>
<keyword evidence="6 14" id="KW-0812">Transmembrane</keyword>
<dbReference type="PANTHER" id="PTHR36570">
    <property type="entry name" value="DISULFIDE BOND FORMATION PROTEIN B"/>
    <property type="match status" value="1"/>
</dbReference>
<organism evidence="15">
    <name type="scientific">mine drainage metagenome</name>
    <dbReference type="NCBI Taxonomy" id="410659"/>
    <lineage>
        <taxon>unclassified sequences</taxon>
        <taxon>metagenomes</taxon>
        <taxon>ecological metagenomes</taxon>
    </lineage>
</organism>
<gene>
    <name evidence="15" type="primary">dsbB</name>
    <name evidence="15" type="ORF">CARN8_7040005</name>
</gene>
<dbReference type="PANTHER" id="PTHR36570:SF3">
    <property type="entry name" value="DISULFIDE BOND FORMATION PROTEIN B"/>
    <property type="match status" value="1"/>
</dbReference>
<evidence type="ECO:0000256" key="5">
    <source>
        <dbReference type="ARBA" id="ARBA00022519"/>
    </source>
</evidence>
<evidence type="ECO:0000256" key="13">
    <source>
        <dbReference type="ARBA" id="ARBA00023284"/>
    </source>
</evidence>
<keyword evidence="13" id="KW-0676">Redox-active center</keyword>
<keyword evidence="3" id="KW-0813">Transport</keyword>
<dbReference type="HAMAP" id="MF_00286">
    <property type="entry name" value="DsbB"/>
    <property type="match status" value="1"/>
</dbReference>
<evidence type="ECO:0000256" key="4">
    <source>
        <dbReference type="ARBA" id="ARBA00022475"/>
    </source>
</evidence>
<sequence>MNLPLSRRLCHGFGFMAASGLIFFALYLQHGLGEEPCPLCILQRVLMMGLGVIFLVAAIHNPTQGFFVRAYARLGGALALTGAAIAARQVWLQHLPPDQVPSCGPGLNYIIKAHPFFNALAIVLKGSGECASVGWTFAGLAISEWSLLWFIVLGVWISLQPLNQRF</sequence>
<evidence type="ECO:0000256" key="9">
    <source>
        <dbReference type="ARBA" id="ARBA00023002"/>
    </source>
</evidence>
<evidence type="ECO:0000256" key="6">
    <source>
        <dbReference type="ARBA" id="ARBA00022692"/>
    </source>
</evidence>
<evidence type="ECO:0000256" key="2">
    <source>
        <dbReference type="ARBA" id="ARBA00008823"/>
    </source>
</evidence>
<evidence type="ECO:0000256" key="1">
    <source>
        <dbReference type="ARBA" id="ARBA00004429"/>
    </source>
</evidence>
<feature type="transmembrane region" description="Helical" evidence="14">
    <location>
        <begin position="135"/>
        <end position="159"/>
    </location>
</feature>
<feature type="transmembrane region" description="Helical" evidence="14">
    <location>
        <begin position="71"/>
        <end position="91"/>
    </location>
</feature>
<dbReference type="Gene3D" id="1.20.1550.10">
    <property type="entry name" value="DsbB-like"/>
    <property type="match status" value="1"/>
</dbReference>
<comment type="subcellular location">
    <subcellularLocation>
        <location evidence="1">Cell inner membrane</location>
        <topology evidence="1">Multi-pass membrane protein</topology>
    </subcellularLocation>
</comment>
<keyword evidence="8 14" id="KW-1133">Transmembrane helix</keyword>
<dbReference type="GO" id="GO:0015035">
    <property type="term" value="F:protein-disulfide reductase activity"/>
    <property type="evidence" value="ECO:0007669"/>
    <property type="project" value="InterPro"/>
</dbReference>
<evidence type="ECO:0000256" key="3">
    <source>
        <dbReference type="ARBA" id="ARBA00022448"/>
    </source>
</evidence>